<keyword evidence="2" id="KW-1185">Reference proteome</keyword>
<dbReference type="Proteomes" id="UP000640725">
    <property type="component" value="Unassembled WGS sequence"/>
</dbReference>
<dbReference type="EMBL" id="JADEWU010000020">
    <property type="protein sequence ID" value="MBE9143784.1"/>
    <property type="molecule type" value="Genomic_DNA"/>
</dbReference>
<evidence type="ECO:0000313" key="1">
    <source>
        <dbReference type="EMBL" id="MBE9143784.1"/>
    </source>
</evidence>
<comment type="caution">
    <text evidence="1">The sequence shown here is derived from an EMBL/GenBank/DDBJ whole genome shotgun (WGS) entry which is preliminary data.</text>
</comment>
<gene>
    <name evidence="1" type="ORF">IQ236_11165</name>
</gene>
<proteinExistence type="predicted"/>
<organism evidence="1 2">
    <name type="scientific">Planktothrix mougeotii LEGE 06226</name>
    <dbReference type="NCBI Taxonomy" id="1828728"/>
    <lineage>
        <taxon>Bacteria</taxon>
        <taxon>Bacillati</taxon>
        <taxon>Cyanobacteriota</taxon>
        <taxon>Cyanophyceae</taxon>
        <taxon>Oscillatoriophycideae</taxon>
        <taxon>Oscillatoriales</taxon>
        <taxon>Microcoleaceae</taxon>
        <taxon>Planktothrix</taxon>
    </lineage>
</organism>
<protein>
    <submittedName>
        <fullName evidence="1">Uncharacterized protein</fullName>
    </submittedName>
</protein>
<reference evidence="1 2" key="1">
    <citation type="submission" date="2020-10" db="EMBL/GenBank/DDBJ databases">
        <authorList>
            <person name="Castelo-Branco R."/>
            <person name="Eusebio N."/>
            <person name="Adriana R."/>
            <person name="Vieira A."/>
            <person name="Brugerolle De Fraissinette N."/>
            <person name="Rezende De Castro R."/>
            <person name="Schneider M.P."/>
            <person name="Vasconcelos V."/>
            <person name="Leao P.N."/>
        </authorList>
    </citation>
    <scope>NUCLEOTIDE SEQUENCE [LARGE SCALE GENOMIC DNA]</scope>
    <source>
        <strain evidence="1 2">LEGE 06226</strain>
    </source>
</reference>
<sequence>MFVMSPTKAYACACCGYAGEWYQRTENLDSSQVEDLNQLKFSPSANLYLTAAGLDIVKGISSNSETYRLFHSKNKRSWNFRLVDETGKTGNLSFTLPEKMIAFGTDFYDKPTPDSRLYKELRMEGKVAGNGIFLPGIGSDSRFRLILQGRGNYCLSPTDFKHWNLQIFGSGSSYSFYGSFE</sequence>
<evidence type="ECO:0000313" key="2">
    <source>
        <dbReference type="Proteomes" id="UP000640725"/>
    </source>
</evidence>
<accession>A0ABR9UBF1</accession>
<name>A0ABR9UBF1_9CYAN</name>